<dbReference type="Proteomes" id="UP001155546">
    <property type="component" value="Unassembled WGS sequence"/>
</dbReference>
<reference evidence="7" key="1">
    <citation type="journal article" date="2023" name="Int. J. Syst. Evol. Microbiol.">
        <title>&lt;i&gt;Shewanella septentrionalis&lt;/i&gt; sp. nov. and &lt;i&gt;Shewanella holmiensis&lt;/i&gt; sp. nov., isolated from Baltic Sea water and sediments.</title>
        <authorList>
            <person name="Martin-Rodriguez A.J."/>
            <person name="Thorell K."/>
            <person name="Joffre E."/>
            <person name="Jensie-Markopoulos S."/>
            <person name="Moore E.R.B."/>
            <person name="Sjoling A."/>
        </authorList>
    </citation>
    <scope>NUCLEOTIDE SEQUENCE</scope>
    <source>
        <strain evidence="7">SP1S2-7</strain>
    </source>
</reference>
<dbReference type="PIRSF" id="PIRSF004749">
    <property type="entry name" value="Pep_def"/>
    <property type="match status" value="1"/>
</dbReference>
<dbReference type="AlphaFoldDB" id="A0A9X2WP03"/>
<dbReference type="NCBIfam" id="NF001159">
    <property type="entry name" value="PRK00150.1-3"/>
    <property type="match status" value="1"/>
</dbReference>
<dbReference type="HAMAP" id="MF_00163">
    <property type="entry name" value="Pep_deformylase"/>
    <property type="match status" value="1"/>
</dbReference>
<dbReference type="Pfam" id="PF01327">
    <property type="entry name" value="Pep_deformylase"/>
    <property type="match status" value="1"/>
</dbReference>
<dbReference type="GO" id="GO:0006412">
    <property type="term" value="P:translation"/>
    <property type="evidence" value="ECO:0007669"/>
    <property type="project" value="UniProtKB-UniRule"/>
</dbReference>
<sequence length="170" mass="18774">MSNSAVLPIATVGEKILAQHAQAVTVFDVSIQSLADDMLTTMLAANGVGIAAPQVFSSAAMFIMASRPNPRYPDAPNMRPVVVINPRILETSTQMELAEEGCLSIPDQRVKIWRHAQIKVQYHDLNGNLISDILVGFVARIFQHEFDHIQGITLLERSNMPEQQRPDTVN</sequence>
<comment type="function">
    <text evidence="6">Removes the formyl group from the N-terminal Met of newly synthesized proteins. Requires at least a dipeptide for an efficient rate of reaction. N-terminal L-methionine is a prerequisite for activity but the enzyme has broad specificity at other positions.</text>
</comment>
<comment type="caution">
    <text evidence="7">The sequence shown here is derived from an EMBL/GenBank/DDBJ whole genome shotgun (WGS) entry which is preliminary data.</text>
</comment>
<proteinExistence type="inferred from homology"/>
<feature type="active site" evidence="6">
    <location>
        <position position="145"/>
    </location>
</feature>
<dbReference type="EC" id="3.5.1.88" evidence="6"/>
<dbReference type="Gene3D" id="3.90.45.10">
    <property type="entry name" value="Peptide deformylase"/>
    <property type="match status" value="1"/>
</dbReference>
<feature type="binding site" evidence="6">
    <location>
        <position position="144"/>
    </location>
    <ligand>
        <name>Fe cation</name>
        <dbReference type="ChEBI" id="CHEBI:24875"/>
    </ligand>
</feature>
<keyword evidence="3 6" id="KW-0378">Hydrolase</keyword>
<keyword evidence="2 6" id="KW-0479">Metal-binding</keyword>
<protein>
    <recommendedName>
        <fullName evidence="6">Peptide deformylase</fullName>
        <shortName evidence="6">PDF</shortName>
        <ecNumber evidence="6">3.5.1.88</ecNumber>
    </recommendedName>
    <alternativeName>
        <fullName evidence="6">Polypeptide deformylase</fullName>
    </alternativeName>
</protein>
<dbReference type="InterPro" id="IPR036821">
    <property type="entry name" value="Peptide_deformylase_sf"/>
</dbReference>
<dbReference type="GO" id="GO:0046872">
    <property type="term" value="F:metal ion binding"/>
    <property type="evidence" value="ECO:0007669"/>
    <property type="project" value="UniProtKB-KW"/>
</dbReference>
<gene>
    <name evidence="6 7" type="primary">def</name>
    <name evidence="7" type="ORF">NE535_12990</name>
</gene>
<accession>A0A9X2WP03</accession>
<dbReference type="PANTHER" id="PTHR10458:SF21">
    <property type="entry name" value="PEPTIDE DEFORMYLASE"/>
    <property type="match status" value="1"/>
</dbReference>
<keyword evidence="5 6" id="KW-0408">Iron</keyword>
<evidence type="ECO:0000256" key="6">
    <source>
        <dbReference type="HAMAP-Rule" id="MF_00163"/>
    </source>
</evidence>
<evidence type="ECO:0000256" key="4">
    <source>
        <dbReference type="ARBA" id="ARBA00022917"/>
    </source>
</evidence>
<evidence type="ECO:0000256" key="3">
    <source>
        <dbReference type="ARBA" id="ARBA00022801"/>
    </source>
</evidence>
<feature type="binding site" evidence="6">
    <location>
        <position position="102"/>
    </location>
    <ligand>
        <name>Fe cation</name>
        <dbReference type="ChEBI" id="CHEBI:24875"/>
    </ligand>
</feature>
<keyword evidence="4 6" id="KW-0648">Protein biosynthesis</keyword>
<evidence type="ECO:0000256" key="1">
    <source>
        <dbReference type="ARBA" id="ARBA00010759"/>
    </source>
</evidence>
<dbReference type="CDD" id="cd00487">
    <property type="entry name" value="Pep_deformylase"/>
    <property type="match status" value="1"/>
</dbReference>
<comment type="cofactor">
    <cofactor evidence="6">
        <name>Fe(2+)</name>
        <dbReference type="ChEBI" id="CHEBI:29033"/>
    </cofactor>
    <text evidence="6">Binds 1 Fe(2+) ion.</text>
</comment>
<dbReference type="PANTHER" id="PTHR10458">
    <property type="entry name" value="PEPTIDE DEFORMYLASE"/>
    <property type="match status" value="1"/>
</dbReference>
<feature type="binding site" evidence="6">
    <location>
        <position position="148"/>
    </location>
    <ligand>
        <name>Fe cation</name>
        <dbReference type="ChEBI" id="CHEBI:24875"/>
    </ligand>
</feature>
<comment type="catalytic activity">
    <reaction evidence="6">
        <text>N-terminal N-formyl-L-methionyl-[peptide] + H2O = N-terminal L-methionyl-[peptide] + formate</text>
        <dbReference type="Rhea" id="RHEA:24420"/>
        <dbReference type="Rhea" id="RHEA-COMP:10639"/>
        <dbReference type="Rhea" id="RHEA-COMP:10640"/>
        <dbReference type="ChEBI" id="CHEBI:15377"/>
        <dbReference type="ChEBI" id="CHEBI:15740"/>
        <dbReference type="ChEBI" id="CHEBI:49298"/>
        <dbReference type="ChEBI" id="CHEBI:64731"/>
        <dbReference type="EC" id="3.5.1.88"/>
    </reaction>
</comment>
<dbReference type="NCBIfam" id="TIGR00079">
    <property type="entry name" value="pept_deformyl"/>
    <property type="match status" value="1"/>
</dbReference>
<evidence type="ECO:0000313" key="7">
    <source>
        <dbReference type="EMBL" id="MCT7942704.1"/>
    </source>
</evidence>
<name>A0A9X2WP03_9GAMM</name>
<evidence type="ECO:0000256" key="2">
    <source>
        <dbReference type="ARBA" id="ARBA00022723"/>
    </source>
</evidence>
<dbReference type="GO" id="GO:0042586">
    <property type="term" value="F:peptide deformylase activity"/>
    <property type="evidence" value="ECO:0007669"/>
    <property type="project" value="UniProtKB-UniRule"/>
</dbReference>
<dbReference type="EMBL" id="JAMTCD010000017">
    <property type="protein sequence ID" value="MCT7942704.1"/>
    <property type="molecule type" value="Genomic_DNA"/>
</dbReference>
<comment type="similarity">
    <text evidence="1 6">Belongs to the polypeptide deformylase family.</text>
</comment>
<keyword evidence="8" id="KW-1185">Reference proteome</keyword>
<dbReference type="InterPro" id="IPR023635">
    <property type="entry name" value="Peptide_deformylase"/>
</dbReference>
<evidence type="ECO:0000313" key="8">
    <source>
        <dbReference type="Proteomes" id="UP001155546"/>
    </source>
</evidence>
<organism evidence="7 8">
    <name type="scientific">Shewanella holmiensis</name>
    <dbReference type="NCBI Taxonomy" id="2952222"/>
    <lineage>
        <taxon>Bacteria</taxon>
        <taxon>Pseudomonadati</taxon>
        <taxon>Pseudomonadota</taxon>
        <taxon>Gammaproteobacteria</taxon>
        <taxon>Alteromonadales</taxon>
        <taxon>Shewanellaceae</taxon>
        <taxon>Shewanella</taxon>
    </lineage>
</organism>
<evidence type="ECO:0000256" key="5">
    <source>
        <dbReference type="ARBA" id="ARBA00023004"/>
    </source>
</evidence>
<dbReference type="PRINTS" id="PR01576">
    <property type="entry name" value="PDEFORMYLASE"/>
</dbReference>
<dbReference type="SUPFAM" id="SSF56420">
    <property type="entry name" value="Peptide deformylase"/>
    <property type="match status" value="1"/>
</dbReference>